<sequence length="423" mass="46041">MKSALAFTVLATLAAAAPAPAKQAESLNFQKRLDGPVTVPLKHASMRGIGAFEKSKLHLAAKYPQFFDNEALETLQKRAGDLQLHDVEPDQLWVAPTSFGTPPQDLPLLVDTGSAALWAFSTKCQGCGTGAFDVTKSSTFVNTSEPASYAYGSGATTIQGWHVKDTVGISGVTTENAEFAVIDAETNAKLDKTSAGLSGWSWPFTDEDGKIANPVPYIQAKNKQWSEPVFGVYLNRKNPRAEAHGTQSKGDGALTVSGVDHQYFDGELTWTPRREDKKRAEFAWLIDFPHFTANGKQRDLDPSSLAILDTGTTLVFGPPDDVRAFWSSVPGAIDNNDGTWTVDCNRTDIKASFNLAGKDWEFDPTDLIFEDEPGKCFGAIIYQMSMWPLGAKWLVGGTFLKNVYTAFQYDPPQVGLAKLKEGL</sequence>
<dbReference type="PROSITE" id="PS51767">
    <property type="entry name" value="PEPTIDASE_A1"/>
    <property type="match status" value="1"/>
</dbReference>
<dbReference type="PROSITE" id="PS00141">
    <property type="entry name" value="ASP_PROTEASE"/>
    <property type="match status" value="1"/>
</dbReference>
<evidence type="ECO:0000259" key="5">
    <source>
        <dbReference type="PROSITE" id="PS51767"/>
    </source>
</evidence>
<dbReference type="InterPro" id="IPR001969">
    <property type="entry name" value="Aspartic_peptidase_AS"/>
</dbReference>
<dbReference type="PANTHER" id="PTHR47966">
    <property type="entry name" value="BETA-SITE APP-CLEAVING ENZYME, ISOFORM A-RELATED"/>
    <property type="match status" value="1"/>
</dbReference>
<keyword evidence="3" id="KW-0645">Protease</keyword>
<keyword evidence="3" id="KW-0378">Hydrolase</keyword>
<dbReference type="EMBL" id="ALBS01000012">
    <property type="protein sequence ID" value="EJT52936.1"/>
    <property type="molecule type" value="Genomic_DNA"/>
</dbReference>
<dbReference type="RefSeq" id="XP_014183897.1">
    <property type="nucleotide sequence ID" value="XM_014328422.1"/>
</dbReference>
<dbReference type="InterPro" id="IPR034164">
    <property type="entry name" value="Pepsin-like_dom"/>
</dbReference>
<dbReference type="Pfam" id="PF00026">
    <property type="entry name" value="Asp"/>
    <property type="match status" value="1"/>
</dbReference>
<reference evidence="6 7" key="1">
    <citation type="journal article" date="2012" name="Eukaryot. Cell">
        <title>Draft genome sequence of CBS 2479, the standard type strain of Trichosporon asahii.</title>
        <authorList>
            <person name="Yang R.Y."/>
            <person name="Li H.T."/>
            <person name="Zhu H."/>
            <person name="Zhou G.P."/>
            <person name="Wang M."/>
            <person name="Wang L."/>
        </authorList>
    </citation>
    <scope>NUCLEOTIDE SEQUENCE [LARGE SCALE GENOMIC DNA]</scope>
    <source>
        <strain evidence="7">ATCC 90039 / CBS 2479 / JCM 2466 / KCTC 7840 / NCYC 2677 / UAMH 7654</strain>
    </source>
</reference>
<dbReference type="OrthoDB" id="771136at2759"/>
<evidence type="ECO:0000256" key="4">
    <source>
        <dbReference type="SAM" id="SignalP"/>
    </source>
</evidence>
<dbReference type="KEGG" id="tasa:A1Q1_00683"/>
<keyword evidence="4" id="KW-0732">Signal</keyword>
<dbReference type="HOGENOM" id="CLU_013253_0_2_1"/>
<dbReference type="GO" id="GO:0006508">
    <property type="term" value="P:proteolysis"/>
    <property type="evidence" value="ECO:0007669"/>
    <property type="project" value="UniProtKB-KW"/>
</dbReference>
<evidence type="ECO:0000256" key="3">
    <source>
        <dbReference type="RuleBase" id="RU000454"/>
    </source>
</evidence>
<comment type="similarity">
    <text evidence="1 3">Belongs to the peptidase A1 family.</text>
</comment>
<dbReference type="Proteomes" id="UP000002748">
    <property type="component" value="Unassembled WGS sequence"/>
</dbReference>
<dbReference type="GeneID" id="25984197"/>
<proteinExistence type="inferred from homology"/>
<dbReference type="InterPro" id="IPR033121">
    <property type="entry name" value="PEPTIDASE_A1"/>
</dbReference>
<keyword evidence="2 3" id="KW-0064">Aspartyl protease</keyword>
<dbReference type="PRINTS" id="PR00792">
    <property type="entry name" value="PEPSIN"/>
</dbReference>
<accession>J5TUJ5</accession>
<dbReference type="VEuPathDB" id="FungiDB:A1Q1_00683"/>
<dbReference type="AlphaFoldDB" id="J5TUJ5"/>
<dbReference type="InterPro" id="IPR021109">
    <property type="entry name" value="Peptidase_aspartic_dom_sf"/>
</dbReference>
<dbReference type="GO" id="GO:0004190">
    <property type="term" value="F:aspartic-type endopeptidase activity"/>
    <property type="evidence" value="ECO:0007669"/>
    <property type="project" value="UniProtKB-KW"/>
</dbReference>
<evidence type="ECO:0000313" key="7">
    <source>
        <dbReference type="Proteomes" id="UP000002748"/>
    </source>
</evidence>
<feature type="signal peptide" evidence="4">
    <location>
        <begin position="1"/>
        <end position="16"/>
    </location>
</feature>
<dbReference type="InterPro" id="IPR001461">
    <property type="entry name" value="Aspartic_peptidase_A1"/>
</dbReference>
<name>J5TUJ5_TRIAS</name>
<gene>
    <name evidence="6" type="ORF">A1Q1_00683</name>
</gene>
<evidence type="ECO:0000256" key="1">
    <source>
        <dbReference type="ARBA" id="ARBA00007447"/>
    </source>
</evidence>
<dbReference type="CDD" id="cd05471">
    <property type="entry name" value="pepsin_like"/>
    <property type="match status" value="1"/>
</dbReference>
<evidence type="ECO:0000256" key="2">
    <source>
        <dbReference type="ARBA" id="ARBA00022750"/>
    </source>
</evidence>
<dbReference type="SUPFAM" id="SSF50630">
    <property type="entry name" value="Acid proteases"/>
    <property type="match status" value="1"/>
</dbReference>
<feature type="chain" id="PRO_5003785568" description="Peptidase A1 domain-containing protein" evidence="4">
    <location>
        <begin position="17"/>
        <end position="423"/>
    </location>
</feature>
<comment type="caution">
    <text evidence="6">The sequence shown here is derived from an EMBL/GenBank/DDBJ whole genome shotgun (WGS) entry which is preliminary data.</text>
</comment>
<dbReference type="PANTHER" id="PTHR47966:SF51">
    <property type="entry name" value="BETA-SITE APP-CLEAVING ENZYME, ISOFORM A-RELATED"/>
    <property type="match status" value="1"/>
</dbReference>
<evidence type="ECO:0000313" key="6">
    <source>
        <dbReference type="EMBL" id="EJT52936.1"/>
    </source>
</evidence>
<feature type="domain" description="Peptidase A1" evidence="5">
    <location>
        <begin position="93"/>
        <end position="417"/>
    </location>
</feature>
<protein>
    <recommendedName>
        <fullName evidence="5">Peptidase A1 domain-containing protein</fullName>
    </recommendedName>
</protein>
<dbReference type="Gene3D" id="2.40.70.10">
    <property type="entry name" value="Acid Proteases"/>
    <property type="match status" value="2"/>
</dbReference>
<organism evidence="6 7">
    <name type="scientific">Trichosporon asahii var. asahii (strain ATCC 90039 / CBS 2479 / JCM 2466 / KCTC 7840 / NBRC 103889/ NCYC 2677 / UAMH 7654)</name>
    <name type="common">Yeast</name>
    <dbReference type="NCBI Taxonomy" id="1186058"/>
    <lineage>
        <taxon>Eukaryota</taxon>
        <taxon>Fungi</taxon>
        <taxon>Dikarya</taxon>
        <taxon>Basidiomycota</taxon>
        <taxon>Agaricomycotina</taxon>
        <taxon>Tremellomycetes</taxon>
        <taxon>Trichosporonales</taxon>
        <taxon>Trichosporonaceae</taxon>
        <taxon>Trichosporon</taxon>
    </lineage>
</organism>